<accession>A0A8H3IIS5</accession>
<keyword evidence="6" id="KW-0539">Nucleus</keyword>
<evidence type="ECO:0000256" key="8">
    <source>
        <dbReference type="SAM" id="MobiDB-lite"/>
    </source>
</evidence>
<dbReference type="Pfam" id="PF00096">
    <property type="entry name" value="zf-C2H2"/>
    <property type="match status" value="1"/>
</dbReference>
<comment type="caution">
    <text evidence="10">The sequence shown here is derived from an EMBL/GenBank/DDBJ whole genome shotgun (WGS) entry which is preliminary data.</text>
</comment>
<evidence type="ECO:0000313" key="10">
    <source>
        <dbReference type="EMBL" id="CAF9915174.1"/>
    </source>
</evidence>
<dbReference type="SMART" id="SM00355">
    <property type="entry name" value="ZnF_C2H2"/>
    <property type="match status" value="2"/>
</dbReference>
<evidence type="ECO:0000259" key="9">
    <source>
        <dbReference type="PROSITE" id="PS50157"/>
    </source>
</evidence>
<feature type="compositionally biased region" description="Low complexity" evidence="8">
    <location>
        <begin position="25"/>
        <end position="36"/>
    </location>
</feature>
<dbReference type="PROSITE" id="PS50157">
    <property type="entry name" value="ZINC_FINGER_C2H2_2"/>
    <property type="match status" value="1"/>
</dbReference>
<evidence type="ECO:0000256" key="6">
    <source>
        <dbReference type="ARBA" id="ARBA00023242"/>
    </source>
</evidence>
<feature type="compositionally biased region" description="Polar residues" evidence="8">
    <location>
        <begin position="196"/>
        <end position="221"/>
    </location>
</feature>
<dbReference type="GO" id="GO:0005634">
    <property type="term" value="C:nucleus"/>
    <property type="evidence" value="ECO:0007669"/>
    <property type="project" value="UniProtKB-SubCell"/>
</dbReference>
<dbReference type="OrthoDB" id="6077919at2759"/>
<dbReference type="PANTHER" id="PTHR40626">
    <property type="entry name" value="MIP31509P"/>
    <property type="match status" value="1"/>
</dbReference>
<evidence type="ECO:0000313" key="11">
    <source>
        <dbReference type="Proteomes" id="UP000664521"/>
    </source>
</evidence>
<dbReference type="SUPFAM" id="SSF57667">
    <property type="entry name" value="beta-beta-alpha zinc fingers"/>
    <property type="match status" value="1"/>
</dbReference>
<evidence type="ECO:0000256" key="7">
    <source>
        <dbReference type="PROSITE-ProRule" id="PRU00042"/>
    </source>
</evidence>
<dbReference type="Proteomes" id="UP000664521">
    <property type="component" value="Unassembled WGS sequence"/>
</dbReference>
<dbReference type="Gene3D" id="3.30.160.60">
    <property type="entry name" value="Classic Zinc Finger"/>
    <property type="match status" value="2"/>
</dbReference>
<feature type="domain" description="C2H2-type" evidence="9">
    <location>
        <begin position="148"/>
        <end position="173"/>
    </location>
</feature>
<comment type="subcellular location">
    <subcellularLocation>
        <location evidence="1">Nucleus</location>
    </subcellularLocation>
</comment>
<evidence type="ECO:0000256" key="3">
    <source>
        <dbReference type="ARBA" id="ARBA00022737"/>
    </source>
</evidence>
<dbReference type="EMBL" id="CAJPDS010000015">
    <property type="protein sequence ID" value="CAF9915174.1"/>
    <property type="molecule type" value="Genomic_DNA"/>
</dbReference>
<dbReference type="InterPro" id="IPR036236">
    <property type="entry name" value="Znf_C2H2_sf"/>
</dbReference>
<reference evidence="10" key="1">
    <citation type="submission" date="2021-03" db="EMBL/GenBank/DDBJ databases">
        <authorList>
            <person name="Tagirdzhanova G."/>
        </authorList>
    </citation>
    <scope>NUCLEOTIDE SEQUENCE</scope>
</reference>
<dbReference type="GO" id="GO:0000785">
    <property type="term" value="C:chromatin"/>
    <property type="evidence" value="ECO:0007669"/>
    <property type="project" value="TreeGrafter"/>
</dbReference>
<dbReference type="PANTHER" id="PTHR40626:SF30">
    <property type="entry name" value="FINGER DOMAIN PROTEIN, PUTATIVE (AFU_ORTHOLOGUE AFUA_4G13600)-RELATED"/>
    <property type="match status" value="1"/>
</dbReference>
<dbReference type="InterPro" id="IPR013087">
    <property type="entry name" value="Znf_C2H2_type"/>
</dbReference>
<keyword evidence="2" id="KW-0479">Metal-binding</keyword>
<protein>
    <recommendedName>
        <fullName evidence="9">C2H2-type domain-containing protein</fullName>
    </recommendedName>
</protein>
<keyword evidence="11" id="KW-1185">Reference proteome</keyword>
<keyword evidence="3" id="KW-0677">Repeat</keyword>
<dbReference type="GO" id="GO:0008270">
    <property type="term" value="F:zinc ion binding"/>
    <property type="evidence" value="ECO:0007669"/>
    <property type="project" value="UniProtKB-KW"/>
</dbReference>
<feature type="compositionally biased region" description="Pro residues" evidence="8">
    <location>
        <begin position="178"/>
        <end position="189"/>
    </location>
</feature>
<evidence type="ECO:0000256" key="4">
    <source>
        <dbReference type="ARBA" id="ARBA00022771"/>
    </source>
</evidence>
<gene>
    <name evidence="10" type="ORF">HETSPECPRED_002322</name>
</gene>
<organism evidence="10 11">
    <name type="scientific">Heterodermia speciosa</name>
    <dbReference type="NCBI Taxonomy" id="116794"/>
    <lineage>
        <taxon>Eukaryota</taxon>
        <taxon>Fungi</taxon>
        <taxon>Dikarya</taxon>
        <taxon>Ascomycota</taxon>
        <taxon>Pezizomycotina</taxon>
        <taxon>Lecanoromycetes</taxon>
        <taxon>OSLEUM clade</taxon>
        <taxon>Lecanoromycetidae</taxon>
        <taxon>Caliciales</taxon>
        <taxon>Physciaceae</taxon>
        <taxon>Heterodermia</taxon>
    </lineage>
</organism>
<dbReference type="AlphaFoldDB" id="A0A8H3IIS5"/>
<feature type="region of interest" description="Disordered" evidence="8">
    <location>
        <begin position="1"/>
        <end position="86"/>
    </location>
</feature>
<evidence type="ECO:0000256" key="2">
    <source>
        <dbReference type="ARBA" id="ARBA00022723"/>
    </source>
</evidence>
<dbReference type="PROSITE" id="PS00028">
    <property type="entry name" value="ZINC_FINGER_C2H2_1"/>
    <property type="match status" value="2"/>
</dbReference>
<dbReference type="GO" id="GO:0000981">
    <property type="term" value="F:DNA-binding transcription factor activity, RNA polymerase II-specific"/>
    <property type="evidence" value="ECO:0007669"/>
    <property type="project" value="InterPro"/>
</dbReference>
<sequence length="395" mass="43133">MEQIAHNVPSNGLQLRTRATEPAASVPSSSSDEQSSGTRNPPRRRSLPASKGTKNPPAKINTSHTATKGTKAVSAGPRSGTSHGAIMQMSGTLSPAHEVTYTPTTHRISKAKKGKKVHACEFPGCTKIFTRAEHRKRHEANHNSIPLFQCDIEGCRKPFQRADLLTRHMERQHNIPCASPPPHIPPPRRSPSSISTAQSNPTTPSIVRHSIPQQPHPSLSQPMAHHPNRAMSIGSIVDHASPMSAEYMLRAPQLPQNFNDFPHLPVPTAPPLGYAVSASESPYYSDSCYSPMSDLIQPQIATQPQYIPVDRPQSASLECGFPQGVYGNPIDAAEWGFDQAPLSAPMHGMGISMARHFQYPSPTIMSPEILASQGMPYDMSMSIEQWTPFARKMTF</sequence>
<dbReference type="GO" id="GO:0000978">
    <property type="term" value="F:RNA polymerase II cis-regulatory region sequence-specific DNA binding"/>
    <property type="evidence" value="ECO:0007669"/>
    <property type="project" value="InterPro"/>
</dbReference>
<keyword evidence="4 7" id="KW-0863">Zinc-finger</keyword>
<evidence type="ECO:0000256" key="5">
    <source>
        <dbReference type="ARBA" id="ARBA00022833"/>
    </source>
</evidence>
<evidence type="ECO:0000256" key="1">
    <source>
        <dbReference type="ARBA" id="ARBA00004123"/>
    </source>
</evidence>
<dbReference type="InterPro" id="IPR051059">
    <property type="entry name" value="VerF-like"/>
</dbReference>
<name>A0A8H3IIS5_9LECA</name>
<proteinExistence type="predicted"/>
<feature type="region of interest" description="Disordered" evidence="8">
    <location>
        <begin position="173"/>
        <end position="225"/>
    </location>
</feature>
<keyword evidence="5" id="KW-0862">Zinc</keyword>